<feature type="signal peptide" evidence="1">
    <location>
        <begin position="1"/>
        <end position="29"/>
    </location>
</feature>
<gene>
    <name evidence="2" type="ORF">ACFP3M_24020</name>
</gene>
<keyword evidence="3" id="KW-1185">Reference proteome</keyword>
<dbReference type="EMBL" id="JBHSPW010000012">
    <property type="protein sequence ID" value="MFC5895867.1"/>
    <property type="molecule type" value="Genomic_DNA"/>
</dbReference>
<evidence type="ECO:0000313" key="2">
    <source>
        <dbReference type="EMBL" id="MFC5895867.1"/>
    </source>
</evidence>
<organism evidence="2 3">
    <name type="scientific">Streptomyces ramulosus</name>
    <dbReference type="NCBI Taxonomy" id="47762"/>
    <lineage>
        <taxon>Bacteria</taxon>
        <taxon>Bacillati</taxon>
        <taxon>Actinomycetota</taxon>
        <taxon>Actinomycetes</taxon>
        <taxon>Kitasatosporales</taxon>
        <taxon>Streptomycetaceae</taxon>
        <taxon>Streptomyces</taxon>
    </lineage>
</organism>
<evidence type="ECO:0008006" key="4">
    <source>
        <dbReference type="Google" id="ProtNLM"/>
    </source>
</evidence>
<evidence type="ECO:0000313" key="3">
    <source>
        <dbReference type="Proteomes" id="UP001596241"/>
    </source>
</evidence>
<evidence type="ECO:0000256" key="1">
    <source>
        <dbReference type="SAM" id="SignalP"/>
    </source>
</evidence>
<feature type="chain" id="PRO_5047186247" description="Lipoprotein" evidence="1">
    <location>
        <begin position="30"/>
        <end position="124"/>
    </location>
</feature>
<reference evidence="3" key="1">
    <citation type="journal article" date="2019" name="Int. J. Syst. Evol. Microbiol.">
        <title>The Global Catalogue of Microorganisms (GCM) 10K type strain sequencing project: providing services to taxonomists for standard genome sequencing and annotation.</title>
        <authorList>
            <consortium name="The Broad Institute Genomics Platform"/>
            <consortium name="The Broad Institute Genome Sequencing Center for Infectious Disease"/>
            <person name="Wu L."/>
            <person name="Ma J."/>
        </authorList>
    </citation>
    <scope>NUCLEOTIDE SEQUENCE [LARGE SCALE GENOMIC DNA]</scope>
    <source>
        <strain evidence="3">CGMCC 1.15809</strain>
    </source>
</reference>
<dbReference type="Proteomes" id="UP001596241">
    <property type="component" value="Unassembled WGS sequence"/>
</dbReference>
<name>A0ABW1FN47_9ACTN</name>
<sequence length="124" mass="13475">MKMRKPTKAAAIAVMVAALGFGGAADAFAWQTHWKTSGKKQTSKAAHVSKGKHFLHVGVSGNGKTRFTAKLYKKVKGKDPLIQTVKGKDSGQDWMGKYKKLSAGTYYFTFSYPKKGKKAFGGVQ</sequence>
<accession>A0ABW1FN47</accession>
<comment type="caution">
    <text evidence="2">The sequence shown here is derived from an EMBL/GenBank/DDBJ whole genome shotgun (WGS) entry which is preliminary data.</text>
</comment>
<dbReference type="RefSeq" id="WP_345078315.1">
    <property type="nucleotide sequence ID" value="NZ_BAAAWG010000002.1"/>
</dbReference>
<protein>
    <recommendedName>
        <fullName evidence="4">Lipoprotein</fullName>
    </recommendedName>
</protein>
<proteinExistence type="predicted"/>
<keyword evidence="1" id="KW-0732">Signal</keyword>